<proteinExistence type="predicted"/>
<sequence>MIHEKDMKSRLVALETQVWEALVRGDSAADGALLTDDFLGVYPDGFAGKEAHTGQVSDGPSFAAYDLSDLHLRQISERAGLLSYRAAYQRVDSEVWEVMLITSLWELREGQWRNSFSQDTPLRK</sequence>
<gene>
    <name evidence="2" type="ORF">SHM7688_02465</name>
</gene>
<dbReference type="Gene3D" id="3.10.450.50">
    <property type="match status" value="1"/>
</dbReference>
<dbReference type="InterPro" id="IPR032710">
    <property type="entry name" value="NTF2-like_dom_sf"/>
</dbReference>
<dbReference type="SUPFAM" id="SSF54427">
    <property type="entry name" value="NTF2-like"/>
    <property type="match status" value="1"/>
</dbReference>
<dbReference type="InterPro" id="IPR027843">
    <property type="entry name" value="DUF4440"/>
</dbReference>
<dbReference type="EMBL" id="CYPW01000024">
    <property type="protein sequence ID" value="CUH53014.1"/>
    <property type="molecule type" value="Genomic_DNA"/>
</dbReference>
<dbReference type="STRING" id="321267.SHM7688_02465"/>
<name>A0A0P1FGI7_9RHOB</name>
<accession>A0A0P1FGI7</accession>
<keyword evidence="3" id="KW-1185">Reference proteome</keyword>
<dbReference type="Pfam" id="PF14534">
    <property type="entry name" value="DUF4440"/>
    <property type="match status" value="1"/>
</dbReference>
<protein>
    <recommendedName>
        <fullName evidence="1">DUF4440 domain-containing protein</fullName>
    </recommendedName>
</protein>
<reference evidence="2 3" key="1">
    <citation type="submission" date="2015-09" db="EMBL/GenBank/DDBJ databases">
        <authorList>
            <consortium name="Swine Surveillance"/>
        </authorList>
    </citation>
    <scope>NUCLEOTIDE SEQUENCE [LARGE SCALE GENOMIC DNA]</scope>
    <source>
        <strain evidence="2 3">CECT 7688</strain>
    </source>
</reference>
<dbReference type="Proteomes" id="UP000054823">
    <property type="component" value="Unassembled WGS sequence"/>
</dbReference>
<evidence type="ECO:0000313" key="2">
    <source>
        <dbReference type="EMBL" id="CUH53014.1"/>
    </source>
</evidence>
<organism evidence="2 3">
    <name type="scientific">Shimia marina</name>
    <dbReference type="NCBI Taxonomy" id="321267"/>
    <lineage>
        <taxon>Bacteria</taxon>
        <taxon>Pseudomonadati</taxon>
        <taxon>Pseudomonadota</taxon>
        <taxon>Alphaproteobacteria</taxon>
        <taxon>Rhodobacterales</taxon>
        <taxon>Roseobacteraceae</taxon>
    </lineage>
</organism>
<dbReference type="OrthoDB" id="4479885at2"/>
<dbReference type="AlphaFoldDB" id="A0A0P1FGI7"/>
<feature type="domain" description="DUF4440" evidence="1">
    <location>
        <begin position="11"/>
        <end position="113"/>
    </location>
</feature>
<evidence type="ECO:0000313" key="3">
    <source>
        <dbReference type="Proteomes" id="UP000054823"/>
    </source>
</evidence>
<evidence type="ECO:0000259" key="1">
    <source>
        <dbReference type="Pfam" id="PF14534"/>
    </source>
</evidence>